<evidence type="ECO:0000256" key="4">
    <source>
        <dbReference type="ARBA" id="ARBA00023136"/>
    </source>
</evidence>
<keyword evidence="4 5" id="KW-0472">Membrane</keyword>
<feature type="transmembrane region" description="Helical" evidence="5">
    <location>
        <begin position="268"/>
        <end position="288"/>
    </location>
</feature>
<feature type="transmembrane region" description="Helical" evidence="5">
    <location>
        <begin position="242"/>
        <end position="261"/>
    </location>
</feature>
<evidence type="ECO:0000256" key="5">
    <source>
        <dbReference type="SAM" id="Phobius"/>
    </source>
</evidence>
<comment type="subcellular location">
    <subcellularLocation>
        <location evidence="1">Membrane</location>
        <topology evidence="1">Multi-pass membrane protein</topology>
    </subcellularLocation>
</comment>
<dbReference type="PANTHER" id="PTHR10924:SF6">
    <property type="entry name" value="SOLUTE CARRIER FAMILY 49 MEMBER A3"/>
    <property type="match status" value="1"/>
</dbReference>
<keyword evidence="8" id="KW-1185">Reference proteome</keyword>
<evidence type="ECO:0000313" key="8">
    <source>
        <dbReference type="Proteomes" id="UP000253782"/>
    </source>
</evidence>
<dbReference type="Proteomes" id="UP000253782">
    <property type="component" value="Unassembled WGS sequence"/>
</dbReference>
<dbReference type="PANTHER" id="PTHR10924">
    <property type="entry name" value="MAJOR FACILITATOR SUPERFAMILY PROTEIN-RELATED"/>
    <property type="match status" value="1"/>
</dbReference>
<evidence type="ECO:0000313" key="7">
    <source>
        <dbReference type="EMBL" id="RDD79989.1"/>
    </source>
</evidence>
<dbReference type="GO" id="GO:0022857">
    <property type="term" value="F:transmembrane transporter activity"/>
    <property type="evidence" value="ECO:0007669"/>
    <property type="project" value="InterPro"/>
</dbReference>
<feature type="transmembrane region" description="Helical" evidence="5">
    <location>
        <begin position="44"/>
        <end position="67"/>
    </location>
</feature>
<feature type="transmembrane region" description="Helical" evidence="5">
    <location>
        <begin position="328"/>
        <end position="350"/>
    </location>
</feature>
<dbReference type="PROSITE" id="PS50850">
    <property type="entry name" value="MFS"/>
    <property type="match status" value="1"/>
</dbReference>
<evidence type="ECO:0000256" key="2">
    <source>
        <dbReference type="ARBA" id="ARBA00022692"/>
    </source>
</evidence>
<dbReference type="InterPro" id="IPR049680">
    <property type="entry name" value="FLVCR1-2_SLC49-like"/>
</dbReference>
<sequence length="386" mass="41414">MMVPLRYRVLSVYAALQALMQFEWLRFAPMTSEIATHYGVSPSAIGNLSLVFPLLFVLLALPVGVWLDRVPVRTSLRISAVGMALAALLRMVEPSYAYLFAGQLAFALLQPLVLGLIARLALIWFDEGERLRATEIPSMAMFIGLALAFVLVPVIGYRTLWLDAAVLGALALLTWFWVPVDPREAKVAAGPRPSWRAGMMTMLRSPVFLVLIAYFFLANGYFNAISTWLESILHRQGIDAQTAGIVALCMLVSGIISMALIEPVARRMGLRSLMVAAAVGSIGVTMVLFNSGSPIVLCLSGIVLGATLLAPLPLLIQAVVNTTGEDHAGTAASLFWLVGNAGATAFIAVLEPVADAGRWTFGCGLLIVLLVLQGILAMGGPRRRPA</sequence>
<feature type="domain" description="Major facilitator superfamily (MFS) profile" evidence="6">
    <location>
        <begin position="1"/>
        <end position="386"/>
    </location>
</feature>
<dbReference type="AlphaFoldDB" id="A0A369UNU1"/>
<dbReference type="Pfam" id="PF07690">
    <property type="entry name" value="MFS_1"/>
    <property type="match status" value="1"/>
</dbReference>
<accession>A0A369UNU1</accession>
<dbReference type="InterPro" id="IPR020846">
    <property type="entry name" value="MFS_dom"/>
</dbReference>
<gene>
    <name evidence="7" type="ORF">DVJ77_19140</name>
</gene>
<evidence type="ECO:0000259" key="6">
    <source>
        <dbReference type="PROSITE" id="PS50850"/>
    </source>
</evidence>
<comment type="caution">
    <text evidence="7">The sequence shown here is derived from an EMBL/GenBank/DDBJ whole genome shotgun (WGS) entry which is preliminary data.</text>
</comment>
<name>A0A369UNU1_9GAMM</name>
<dbReference type="RefSeq" id="WP_114847137.1">
    <property type="nucleotide sequence ID" value="NZ_JBHSPE010000025.1"/>
</dbReference>
<dbReference type="Gene3D" id="1.20.1250.20">
    <property type="entry name" value="MFS general substrate transporter like domains"/>
    <property type="match status" value="1"/>
</dbReference>
<dbReference type="InterPro" id="IPR036259">
    <property type="entry name" value="MFS_trans_sf"/>
</dbReference>
<feature type="transmembrane region" description="Helical" evidence="5">
    <location>
        <begin position="356"/>
        <end position="378"/>
    </location>
</feature>
<dbReference type="SUPFAM" id="SSF103473">
    <property type="entry name" value="MFS general substrate transporter"/>
    <property type="match status" value="1"/>
</dbReference>
<organism evidence="7 8">
    <name type="scientific">Dyella tabacisoli</name>
    <dbReference type="NCBI Taxonomy" id="2282381"/>
    <lineage>
        <taxon>Bacteria</taxon>
        <taxon>Pseudomonadati</taxon>
        <taxon>Pseudomonadota</taxon>
        <taxon>Gammaproteobacteria</taxon>
        <taxon>Lysobacterales</taxon>
        <taxon>Rhodanobacteraceae</taxon>
        <taxon>Dyella</taxon>
    </lineage>
</organism>
<dbReference type="EMBL" id="QQAH01000022">
    <property type="protein sequence ID" value="RDD79989.1"/>
    <property type="molecule type" value="Genomic_DNA"/>
</dbReference>
<proteinExistence type="predicted"/>
<evidence type="ECO:0000256" key="1">
    <source>
        <dbReference type="ARBA" id="ARBA00004141"/>
    </source>
</evidence>
<keyword evidence="3 5" id="KW-1133">Transmembrane helix</keyword>
<dbReference type="OrthoDB" id="8596007at2"/>
<feature type="transmembrane region" description="Helical" evidence="5">
    <location>
        <begin position="98"/>
        <end position="124"/>
    </location>
</feature>
<feature type="transmembrane region" description="Helical" evidence="5">
    <location>
        <begin position="161"/>
        <end position="180"/>
    </location>
</feature>
<dbReference type="InterPro" id="IPR011701">
    <property type="entry name" value="MFS"/>
</dbReference>
<dbReference type="GO" id="GO:0016020">
    <property type="term" value="C:membrane"/>
    <property type="evidence" value="ECO:0007669"/>
    <property type="project" value="UniProtKB-SubCell"/>
</dbReference>
<protein>
    <submittedName>
        <fullName evidence="7">MFS transporter</fullName>
    </submittedName>
</protein>
<evidence type="ECO:0000256" key="3">
    <source>
        <dbReference type="ARBA" id="ARBA00022989"/>
    </source>
</evidence>
<feature type="transmembrane region" description="Helical" evidence="5">
    <location>
        <begin position="294"/>
        <end position="316"/>
    </location>
</feature>
<keyword evidence="2 5" id="KW-0812">Transmembrane</keyword>
<feature type="transmembrane region" description="Helical" evidence="5">
    <location>
        <begin position="201"/>
        <end position="222"/>
    </location>
</feature>
<feature type="transmembrane region" description="Helical" evidence="5">
    <location>
        <begin position="136"/>
        <end position="155"/>
    </location>
</feature>
<feature type="transmembrane region" description="Helical" evidence="5">
    <location>
        <begin position="74"/>
        <end position="92"/>
    </location>
</feature>
<reference evidence="7 8" key="1">
    <citation type="submission" date="2018-07" db="EMBL/GenBank/DDBJ databases">
        <title>Dyella tabacisoli L4-6T, whole genome shotgun sequence.</title>
        <authorList>
            <person name="Zhou X.-K."/>
            <person name="Li W.-J."/>
            <person name="Duan Y.-Q."/>
        </authorList>
    </citation>
    <scope>NUCLEOTIDE SEQUENCE [LARGE SCALE GENOMIC DNA]</scope>
    <source>
        <strain evidence="7 8">L4-6</strain>
    </source>
</reference>